<dbReference type="Proteomes" id="UP000284842">
    <property type="component" value="Unassembled WGS sequence"/>
</dbReference>
<comment type="caution">
    <text evidence="5">The sequence shown here is derived from an EMBL/GenBank/DDBJ whole genome shotgun (WGS) entry which is preliminary data.</text>
</comment>
<evidence type="ECO:0000259" key="4">
    <source>
        <dbReference type="PROSITE" id="PS50893"/>
    </source>
</evidence>
<dbReference type="STRING" id="181874.A0A409YHG8"/>
<protein>
    <recommendedName>
        <fullName evidence="4">ABC transporter domain-containing protein</fullName>
    </recommendedName>
</protein>
<feature type="transmembrane region" description="Helical" evidence="3">
    <location>
        <begin position="216"/>
        <end position="234"/>
    </location>
</feature>
<evidence type="ECO:0000313" key="5">
    <source>
        <dbReference type="EMBL" id="PPR02432.1"/>
    </source>
</evidence>
<feature type="domain" description="ABC transporter" evidence="4">
    <location>
        <begin position="429"/>
        <end position="693"/>
    </location>
</feature>
<dbReference type="PANTHER" id="PTHR24221:SF646">
    <property type="entry name" value="HAEMOLYSIN SECRETION ATP-BINDING PROTEIN"/>
    <property type="match status" value="1"/>
</dbReference>
<dbReference type="CDD" id="cd03228">
    <property type="entry name" value="ABCC_MRP_Like"/>
    <property type="match status" value="1"/>
</dbReference>
<dbReference type="PROSITE" id="PS00211">
    <property type="entry name" value="ABC_TRANSPORTER_1"/>
    <property type="match status" value="1"/>
</dbReference>
<keyword evidence="2" id="KW-0067">ATP-binding</keyword>
<dbReference type="GO" id="GO:0034040">
    <property type="term" value="F:ATPase-coupled lipid transmembrane transporter activity"/>
    <property type="evidence" value="ECO:0007669"/>
    <property type="project" value="TreeGrafter"/>
</dbReference>
<dbReference type="Pfam" id="PF00005">
    <property type="entry name" value="ABC_tran"/>
    <property type="match status" value="1"/>
</dbReference>
<dbReference type="Gene3D" id="3.40.50.300">
    <property type="entry name" value="P-loop containing nucleotide triphosphate hydrolases"/>
    <property type="match status" value="1"/>
</dbReference>
<evidence type="ECO:0000256" key="1">
    <source>
        <dbReference type="ARBA" id="ARBA00022741"/>
    </source>
</evidence>
<dbReference type="InterPro" id="IPR003439">
    <property type="entry name" value="ABC_transporter-like_ATP-bd"/>
</dbReference>
<dbReference type="PROSITE" id="PS50893">
    <property type="entry name" value="ABC_TRANSPORTER_2"/>
    <property type="match status" value="1"/>
</dbReference>
<dbReference type="GO" id="GO:0005524">
    <property type="term" value="F:ATP binding"/>
    <property type="evidence" value="ECO:0007669"/>
    <property type="project" value="UniProtKB-KW"/>
</dbReference>
<dbReference type="EMBL" id="NHTK01001168">
    <property type="protein sequence ID" value="PPR02432.1"/>
    <property type="molecule type" value="Genomic_DNA"/>
</dbReference>
<keyword evidence="6" id="KW-1185">Reference proteome</keyword>
<dbReference type="InterPro" id="IPR027417">
    <property type="entry name" value="P-loop_NTPase"/>
</dbReference>
<dbReference type="SUPFAM" id="SSF52540">
    <property type="entry name" value="P-loop containing nucleoside triphosphate hydrolases"/>
    <property type="match status" value="1"/>
</dbReference>
<proteinExistence type="predicted"/>
<evidence type="ECO:0000256" key="3">
    <source>
        <dbReference type="SAM" id="Phobius"/>
    </source>
</evidence>
<keyword evidence="3" id="KW-1133">Transmembrane helix</keyword>
<keyword evidence="1" id="KW-0547">Nucleotide-binding</keyword>
<sequence length="695" mass="77580">MRHRLSRKLLFPADFQLSSSQPSTTKPKTETVYDAWLASRELTGDHKGEYLVPGAPRALNWRNARLAFFVTRNCTPDFLRVLWGLNPIRTTLMLTLNIVRSLFPAFRGYSQALIVDELQNLIASETFTWTRLVYLVSSEVFRRIVEGCLDSFATSNENVVFGSARFFIEYKQMEQRVKLDVPTLGDPIIRSLLQESDLFARSFGGGGFGFLSPLEFIHILSLITEILSHLFLIISLTRGIWHLGVLFLSIFSSMLPLLITWFNCRNSPPDTPTDAKTAKAADRQERLRNMAYSDIYRPEIALFGLGDWILKSWSRARKIVLASEQPLYGQYSSILNQFNVNEIIAIIQNVPLLLLFQSSSTTLGSITIYRSSIQSLVYAVGNLVSTTRMVFQGIFLMSAFTASMKLKAKLKPHTEEMIPYLPKHGGVSLTVKGLGYTYPGCSEPALKNVNFTLNAGESLAIVGFNGSGKSTLAKVLLRIIDYDKGSLLVNDAELRRYDPAEYHSHVSAVFQGFSKFNTTVKENVGLGNVDKIGYKPVIEAAIRLAEAETVVQSLPNGLKTMLETPGQDPWSYFGSCSVESSQRQGLSGGEWQRIALARAFMRANEPGVDLLVFDEPTSALDAHAQNQIFNTLEKISRSPSGERLKTVVYITHRLSTARRADKIAMMDNGTISEFGTHEELMTLNGSYASLYRASL</sequence>
<dbReference type="InterPro" id="IPR039421">
    <property type="entry name" value="Type_1_exporter"/>
</dbReference>
<reference evidence="5 6" key="1">
    <citation type="journal article" date="2018" name="Evol. Lett.">
        <title>Horizontal gene cluster transfer increased hallucinogenic mushroom diversity.</title>
        <authorList>
            <person name="Reynolds H.T."/>
            <person name="Vijayakumar V."/>
            <person name="Gluck-Thaler E."/>
            <person name="Korotkin H.B."/>
            <person name="Matheny P.B."/>
            <person name="Slot J.C."/>
        </authorList>
    </citation>
    <scope>NUCLEOTIDE SEQUENCE [LARGE SCALE GENOMIC DNA]</scope>
    <source>
        <strain evidence="5 6">2629</strain>
    </source>
</reference>
<dbReference type="GO" id="GO:0016887">
    <property type="term" value="F:ATP hydrolysis activity"/>
    <property type="evidence" value="ECO:0007669"/>
    <property type="project" value="InterPro"/>
</dbReference>
<dbReference type="PANTHER" id="PTHR24221">
    <property type="entry name" value="ATP-BINDING CASSETTE SUB-FAMILY B"/>
    <property type="match status" value="1"/>
</dbReference>
<dbReference type="InterPro" id="IPR017871">
    <property type="entry name" value="ABC_transporter-like_CS"/>
</dbReference>
<dbReference type="AlphaFoldDB" id="A0A409YHG8"/>
<dbReference type="InParanoid" id="A0A409YHG8"/>
<gene>
    <name evidence="5" type="ORF">CVT24_001981</name>
</gene>
<dbReference type="SMART" id="SM00382">
    <property type="entry name" value="AAA"/>
    <property type="match status" value="1"/>
</dbReference>
<evidence type="ECO:0000256" key="2">
    <source>
        <dbReference type="ARBA" id="ARBA00022840"/>
    </source>
</evidence>
<keyword evidence="3" id="KW-0812">Transmembrane</keyword>
<organism evidence="5 6">
    <name type="scientific">Panaeolus cyanescens</name>
    <dbReference type="NCBI Taxonomy" id="181874"/>
    <lineage>
        <taxon>Eukaryota</taxon>
        <taxon>Fungi</taxon>
        <taxon>Dikarya</taxon>
        <taxon>Basidiomycota</taxon>
        <taxon>Agaricomycotina</taxon>
        <taxon>Agaricomycetes</taxon>
        <taxon>Agaricomycetidae</taxon>
        <taxon>Agaricales</taxon>
        <taxon>Agaricineae</taxon>
        <taxon>Galeropsidaceae</taxon>
        <taxon>Panaeolus</taxon>
    </lineage>
</organism>
<keyword evidence="3" id="KW-0472">Membrane</keyword>
<feature type="transmembrane region" description="Helical" evidence="3">
    <location>
        <begin position="240"/>
        <end position="262"/>
    </location>
</feature>
<evidence type="ECO:0000313" key="6">
    <source>
        <dbReference type="Proteomes" id="UP000284842"/>
    </source>
</evidence>
<dbReference type="InterPro" id="IPR003593">
    <property type="entry name" value="AAA+_ATPase"/>
</dbReference>
<name>A0A409YHG8_9AGAR</name>
<dbReference type="OrthoDB" id="6500128at2759"/>
<accession>A0A409YHG8</accession>